<dbReference type="EMBL" id="JACBKZ010000001">
    <property type="protein sequence ID" value="KAF5960249.1"/>
    <property type="molecule type" value="Genomic_DNA"/>
</dbReference>
<dbReference type="PANTHER" id="PTHR33443">
    <property type="entry name" value="ZGC:112980"/>
    <property type="match status" value="1"/>
</dbReference>
<accession>A0A7J7I5Q6</accession>
<gene>
    <name evidence="1" type="ORF">HYC85_001458</name>
</gene>
<name>A0A7J7I5Q6_CAMSI</name>
<reference evidence="1 2" key="2">
    <citation type="submission" date="2020-07" db="EMBL/GenBank/DDBJ databases">
        <title>Genome assembly of wild tea tree DASZ reveals pedigree and selection history of tea varieties.</title>
        <authorList>
            <person name="Zhang W."/>
        </authorList>
    </citation>
    <scope>NUCLEOTIDE SEQUENCE [LARGE SCALE GENOMIC DNA]</scope>
    <source>
        <strain evidence="2">cv. G240</strain>
        <tissue evidence="1">Leaf</tissue>
    </source>
</reference>
<organism evidence="1 2">
    <name type="scientific">Camellia sinensis</name>
    <name type="common">Tea plant</name>
    <name type="synonym">Thea sinensis</name>
    <dbReference type="NCBI Taxonomy" id="4442"/>
    <lineage>
        <taxon>Eukaryota</taxon>
        <taxon>Viridiplantae</taxon>
        <taxon>Streptophyta</taxon>
        <taxon>Embryophyta</taxon>
        <taxon>Tracheophyta</taxon>
        <taxon>Spermatophyta</taxon>
        <taxon>Magnoliopsida</taxon>
        <taxon>eudicotyledons</taxon>
        <taxon>Gunneridae</taxon>
        <taxon>Pentapetalae</taxon>
        <taxon>asterids</taxon>
        <taxon>Ericales</taxon>
        <taxon>Theaceae</taxon>
        <taxon>Camellia</taxon>
    </lineage>
</organism>
<keyword evidence="2" id="KW-1185">Reference proteome</keyword>
<reference evidence="2" key="1">
    <citation type="journal article" date="2020" name="Nat. Commun.">
        <title>Genome assembly of wild tea tree DASZ reveals pedigree and selection history of tea varieties.</title>
        <authorList>
            <person name="Zhang W."/>
            <person name="Zhang Y."/>
            <person name="Qiu H."/>
            <person name="Guo Y."/>
            <person name="Wan H."/>
            <person name="Zhang X."/>
            <person name="Scossa F."/>
            <person name="Alseekh S."/>
            <person name="Zhang Q."/>
            <person name="Wang P."/>
            <person name="Xu L."/>
            <person name="Schmidt M.H."/>
            <person name="Jia X."/>
            <person name="Li D."/>
            <person name="Zhu A."/>
            <person name="Guo F."/>
            <person name="Chen W."/>
            <person name="Ni D."/>
            <person name="Usadel B."/>
            <person name="Fernie A.R."/>
            <person name="Wen W."/>
        </authorList>
    </citation>
    <scope>NUCLEOTIDE SEQUENCE [LARGE SCALE GENOMIC DNA]</scope>
    <source>
        <strain evidence="2">cv. G240</strain>
    </source>
</reference>
<sequence>MGEKVNAVKGGMKDGGRSVVDLDCSIVLVPDKEKDEGTPVRAIFCLKNNINMREIEEREDCFILDFDPDDCFDLSKLSMSKDLYHNPDLSVLAEKGQVACRDYPHSRHLCFNNPFEKTPHESYCELCYCFVCDKAAPCKYWSEHGHCHAIDNEAWRFARKATRQQNR</sequence>
<dbReference type="InterPro" id="IPR053234">
    <property type="entry name" value="RPM1_Interactor"/>
</dbReference>
<protein>
    <submittedName>
        <fullName evidence="1">Uncharacterized protein</fullName>
    </submittedName>
</protein>
<dbReference type="AlphaFoldDB" id="A0A7J7I5Q6"/>
<comment type="caution">
    <text evidence="1">The sequence shown here is derived from an EMBL/GenBank/DDBJ whole genome shotgun (WGS) entry which is preliminary data.</text>
</comment>
<proteinExistence type="predicted"/>
<dbReference type="PANTHER" id="PTHR33443:SF30">
    <property type="entry name" value="SARCOSINE DEHYDROGENASE-2C PROTEIN"/>
    <property type="match status" value="1"/>
</dbReference>
<evidence type="ECO:0000313" key="2">
    <source>
        <dbReference type="Proteomes" id="UP000593564"/>
    </source>
</evidence>
<evidence type="ECO:0000313" key="1">
    <source>
        <dbReference type="EMBL" id="KAF5960249.1"/>
    </source>
</evidence>
<dbReference type="Proteomes" id="UP000593564">
    <property type="component" value="Unassembled WGS sequence"/>
</dbReference>